<organism evidence="1 2">
    <name type="scientific">Brevundimonas intermedia</name>
    <dbReference type="NCBI Taxonomy" id="74315"/>
    <lineage>
        <taxon>Bacteria</taxon>
        <taxon>Pseudomonadati</taxon>
        <taxon>Pseudomonadota</taxon>
        <taxon>Alphaproteobacteria</taxon>
        <taxon>Caulobacterales</taxon>
        <taxon>Caulobacteraceae</taxon>
        <taxon>Brevundimonas</taxon>
    </lineage>
</organism>
<dbReference type="Proteomes" id="UP000298216">
    <property type="component" value="Unassembled WGS sequence"/>
</dbReference>
<sequence>MAAAAVRTLQPAAERFLSLSEQLNSPSVLIDFNPGVCASSRLEILDAPHGPAPADVVRKAARTLGVFPGALDAEFDAVFPGDPDPEAFHLMIGGRRVGLVYGMDLDAFIDAVIAVGAANLKRRKS</sequence>
<reference evidence="1 2" key="1">
    <citation type="submission" date="2019-03" db="EMBL/GenBank/DDBJ databases">
        <title>Draft genome of Brevundimonas sp. a heavy metal resistant soil bacteria.</title>
        <authorList>
            <person name="Soto J."/>
        </authorList>
    </citation>
    <scope>NUCLEOTIDE SEQUENCE [LARGE SCALE GENOMIC DNA]</scope>
    <source>
        <strain evidence="1 2">B-10</strain>
    </source>
</reference>
<gene>
    <name evidence="1" type="ORF">EGY25_04450</name>
</gene>
<accession>A0A4Y9S399</accession>
<dbReference type="EMBL" id="SPVH01000002">
    <property type="protein sequence ID" value="TFW14449.1"/>
    <property type="molecule type" value="Genomic_DNA"/>
</dbReference>
<comment type="caution">
    <text evidence="1">The sequence shown here is derived from an EMBL/GenBank/DDBJ whole genome shotgun (WGS) entry which is preliminary data.</text>
</comment>
<protein>
    <submittedName>
        <fullName evidence="1">Uncharacterized protein</fullName>
    </submittedName>
</protein>
<keyword evidence="2" id="KW-1185">Reference proteome</keyword>
<dbReference type="OrthoDB" id="9927177at2"/>
<evidence type="ECO:0000313" key="2">
    <source>
        <dbReference type="Proteomes" id="UP000298216"/>
    </source>
</evidence>
<evidence type="ECO:0000313" key="1">
    <source>
        <dbReference type="EMBL" id="TFW14449.1"/>
    </source>
</evidence>
<dbReference type="RefSeq" id="WP_135193834.1">
    <property type="nucleotide sequence ID" value="NZ_SPVH01000002.1"/>
</dbReference>
<name>A0A4Y9S399_9CAUL</name>
<proteinExistence type="predicted"/>
<dbReference type="AlphaFoldDB" id="A0A4Y9S399"/>